<dbReference type="EMBL" id="ABIC01000050">
    <property type="protein sequence ID" value="EDP99147.1"/>
    <property type="molecule type" value="Genomic_DNA"/>
</dbReference>
<proteinExistence type="predicted"/>
<comment type="caution">
    <text evidence="3">The sequence shown here is derived from an EMBL/GenBank/DDBJ whole genome shotgun (WGS) entry which is preliminary data.</text>
</comment>
<dbReference type="EMBL" id="ABIC01000019">
    <property type="protein sequence ID" value="EDQ00512.1"/>
    <property type="molecule type" value="Genomic_DNA"/>
</dbReference>
<dbReference type="AlphaFoldDB" id="A9DAX6"/>
<dbReference type="STRING" id="314608.KT99_07224"/>
<evidence type="ECO:0000313" key="3">
    <source>
        <dbReference type="EMBL" id="EDQ00512.1"/>
    </source>
</evidence>
<dbReference type="Proteomes" id="UP000005839">
    <property type="component" value="Unassembled WGS sequence"/>
</dbReference>
<dbReference type="EMBL" id="ABIC01000035">
    <property type="protein sequence ID" value="EDP99606.1"/>
    <property type="molecule type" value="Genomic_DNA"/>
</dbReference>
<name>A9DAX6_9GAMM</name>
<evidence type="ECO:0000313" key="4">
    <source>
        <dbReference type="Proteomes" id="UP000005839"/>
    </source>
</evidence>
<reference evidence="3 4" key="1">
    <citation type="submission" date="2007-10" db="EMBL/GenBank/DDBJ databases">
        <authorList>
            <person name="Yayanos A."/>
            <person name="Ferriera S."/>
            <person name="Johnson J."/>
            <person name="Kravitz S."/>
            <person name="Halpern A."/>
            <person name="Remington K."/>
            <person name="Beeson K."/>
            <person name="Tran B."/>
            <person name="Rogers Y.-H."/>
            <person name="Friedman R."/>
            <person name="Venter J.C."/>
        </authorList>
    </citation>
    <scope>NUCLEOTIDE SEQUENCE [LARGE SCALE GENOMIC DNA]</scope>
    <source>
        <strain evidence="3 4">KT99</strain>
    </source>
</reference>
<accession>A9DAX6</accession>
<protein>
    <submittedName>
        <fullName evidence="3">Putative transposase and inactivated derivative</fullName>
    </submittedName>
</protein>
<evidence type="ECO:0000313" key="1">
    <source>
        <dbReference type="EMBL" id="EDP99147.1"/>
    </source>
</evidence>
<gene>
    <name evidence="2" type="ORF">KT99_07224</name>
    <name evidence="1" type="ORF">KT99_17535</name>
    <name evidence="3" type="ORF">KT99_17635</name>
</gene>
<sequence length="103" mass="11210">MVPWTSKEAMILHLRQISEVTEADRHAVVIMDGAGCIPMALQMNSIMSASSNYPLIHLSLIRSNKCGAGCASTALPIEFSKIMKTLLIVFVKPGTLSPRVLKE</sequence>
<evidence type="ECO:0000313" key="2">
    <source>
        <dbReference type="EMBL" id="EDP99606.1"/>
    </source>
</evidence>
<organism evidence="3 4">
    <name type="scientific">Shewanella benthica KT99</name>
    <dbReference type="NCBI Taxonomy" id="314608"/>
    <lineage>
        <taxon>Bacteria</taxon>
        <taxon>Pseudomonadati</taxon>
        <taxon>Pseudomonadota</taxon>
        <taxon>Gammaproteobacteria</taxon>
        <taxon>Alteromonadales</taxon>
        <taxon>Shewanellaceae</taxon>
        <taxon>Shewanella</taxon>
    </lineage>
</organism>
<keyword evidence="4" id="KW-1185">Reference proteome</keyword>